<evidence type="ECO:0000313" key="3">
    <source>
        <dbReference type="Proteomes" id="UP000314294"/>
    </source>
</evidence>
<reference evidence="2 3" key="1">
    <citation type="submission" date="2019-03" db="EMBL/GenBank/DDBJ databases">
        <title>First draft genome of Liparis tanakae, snailfish: a comprehensive survey of snailfish specific genes.</title>
        <authorList>
            <person name="Kim W."/>
            <person name="Song I."/>
            <person name="Jeong J.-H."/>
            <person name="Kim D."/>
            <person name="Kim S."/>
            <person name="Ryu S."/>
            <person name="Song J.Y."/>
            <person name="Lee S.K."/>
        </authorList>
    </citation>
    <scope>NUCLEOTIDE SEQUENCE [LARGE SCALE GENOMIC DNA]</scope>
    <source>
        <tissue evidence="2">Muscle</tissue>
    </source>
</reference>
<name>A0A4Z2FZV9_9TELE</name>
<dbReference type="AlphaFoldDB" id="A0A4Z2FZV9"/>
<proteinExistence type="predicted"/>
<sequence length="94" mass="10959">MDKTRLDWNCVEIRRFRGATNHGRTSSIWRNRRHQWPHAWVCCQISSIPSCHFMVATKMATADTQKVRLHATHERADTRALTPSLSKSTNERTI</sequence>
<keyword evidence="3" id="KW-1185">Reference proteome</keyword>
<comment type="caution">
    <text evidence="2">The sequence shown here is derived from an EMBL/GenBank/DDBJ whole genome shotgun (WGS) entry which is preliminary data.</text>
</comment>
<organism evidence="2 3">
    <name type="scientific">Liparis tanakae</name>
    <name type="common">Tanaka's snailfish</name>
    <dbReference type="NCBI Taxonomy" id="230148"/>
    <lineage>
        <taxon>Eukaryota</taxon>
        <taxon>Metazoa</taxon>
        <taxon>Chordata</taxon>
        <taxon>Craniata</taxon>
        <taxon>Vertebrata</taxon>
        <taxon>Euteleostomi</taxon>
        <taxon>Actinopterygii</taxon>
        <taxon>Neopterygii</taxon>
        <taxon>Teleostei</taxon>
        <taxon>Neoteleostei</taxon>
        <taxon>Acanthomorphata</taxon>
        <taxon>Eupercaria</taxon>
        <taxon>Perciformes</taxon>
        <taxon>Cottioidei</taxon>
        <taxon>Cottales</taxon>
        <taxon>Liparidae</taxon>
        <taxon>Liparis</taxon>
    </lineage>
</organism>
<dbReference type="Proteomes" id="UP000314294">
    <property type="component" value="Unassembled WGS sequence"/>
</dbReference>
<gene>
    <name evidence="2" type="ORF">EYF80_042924</name>
</gene>
<evidence type="ECO:0000313" key="2">
    <source>
        <dbReference type="EMBL" id="TNN46868.1"/>
    </source>
</evidence>
<feature type="region of interest" description="Disordered" evidence="1">
    <location>
        <begin position="75"/>
        <end position="94"/>
    </location>
</feature>
<dbReference type="EMBL" id="SRLO01000770">
    <property type="protein sequence ID" value="TNN46868.1"/>
    <property type="molecule type" value="Genomic_DNA"/>
</dbReference>
<evidence type="ECO:0000256" key="1">
    <source>
        <dbReference type="SAM" id="MobiDB-lite"/>
    </source>
</evidence>
<protein>
    <submittedName>
        <fullName evidence="2">Uncharacterized protein</fullName>
    </submittedName>
</protein>
<accession>A0A4Z2FZV9</accession>